<dbReference type="EMBL" id="AXDT01000111">
    <property type="protein sequence ID" value="ERT12746.1"/>
    <property type="molecule type" value="Genomic_DNA"/>
</dbReference>
<dbReference type="AlphaFoldDB" id="U7R2A0"/>
<dbReference type="Pfam" id="PF01755">
    <property type="entry name" value="Glyco_transf_25"/>
    <property type="match status" value="1"/>
</dbReference>
<dbReference type="PATRIC" id="fig|1389415.4.peg.2507"/>
<proteinExistence type="predicted"/>
<gene>
    <name evidence="2" type="ORF">O185_12540</name>
</gene>
<name>U7R2A0_PHOTE</name>
<protein>
    <submittedName>
        <fullName evidence="2">Beta1,4-galactosyltransferase</fullName>
    </submittedName>
</protein>
<dbReference type="Proteomes" id="UP000017133">
    <property type="component" value="Unassembled WGS sequence"/>
</dbReference>
<dbReference type="CDD" id="cd06532">
    <property type="entry name" value="Glyco_transf_25"/>
    <property type="match status" value="1"/>
</dbReference>
<keyword evidence="3" id="KW-1185">Reference proteome</keyword>
<organism evidence="2 3">
    <name type="scientific">Photorhabdus temperata J3</name>
    <dbReference type="NCBI Taxonomy" id="1389415"/>
    <lineage>
        <taxon>Bacteria</taxon>
        <taxon>Pseudomonadati</taxon>
        <taxon>Pseudomonadota</taxon>
        <taxon>Gammaproteobacteria</taxon>
        <taxon>Enterobacterales</taxon>
        <taxon>Morganellaceae</taxon>
        <taxon>Photorhabdus</taxon>
    </lineage>
</organism>
<dbReference type="InterPro" id="IPR002654">
    <property type="entry name" value="Glyco_trans_25"/>
</dbReference>
<evidence type="ECO:0000313" key="3">
    <source>
        <dbReference type="Proteomes" id="UP000017133"/>
    </source>
</evidence>
<reference evidence="2 3" key="1">
    <citation type="submission" date="2013-10" db="EMBL/GenBank/DDBJ databases">
        <title>Whole Genome Shotgun Sequence of Photorhabdus temperata J3.</title>
        <authorList>
            <person name="Park G.-S."/>
            <person name="Hong S.-J."/>
            <person name="Shin J.-H."/>
        </authorList>
    </citation>
    <scope>NUCLEOTIDE SEQUENCE [LARGE SCALE GENOMIC DNA]</scope>
    <source>
        <strain evidence="2 3">J3</strain>
    </source>
</reference>
<accession>U7R2A0</accession>
<evidence type="ECO:0000313" key="2">
    <source>
        <dbReference type="EMBL" id="ERT12746.1"/>
    </source>
</evidence>
<sequence length="252" mass="29480">MRIFIINLESDIERKYSILQQASSLKLDVEIINAINGKQLSKDELMKLSRDFYSNGMTLGELGCSLSHLSVYQKIIDENIPLALIMEDDVEINKNISSVLIALDKFNTKNPNKPRVILLNKTSEYIDTFKKGITHQHYLVNVIESAGTYGYVINNHAAQRLLDFLQPVWLEADKWRFLNERRIIKVKAVIPPVISTECWLSLPSSLESERKEQVQRRHAFFSIQRKKRPLYVKLHTMLWRIFIRSWIKRIKP</sequence>
<dbReference type="RefSeq" id="WP_023044891.1">
    <property type="nucleotide sequence ID" value="NZ_AXDT01000111.1"/>
</dbReference>
<keyword evidence="2" id="KW-0808">Transferase</keyword>
<evidence type="ECO:0000259" key="1">
    <source>
        <dbReference type="Pfam" id="PF01755"/>
    </source>
</evidence>
<comment type="caution">
    <text evidence="2">The sequence shown here is derived from an EMBL/GenBank/DDBJ whole genome shotgun (WGS) entry which is preliminary data.</text>
</comment>
<feature type="domain" description="Glycosyl transferase family 25" evidence="1">
    <location>
        <begin position="2"/>
        <end position="173"/>
    </location>
</feature>
<dbReference type="GO" id="GO:0016757">
    <property type="term" value="F:glycosyltransferase activity"/>
    <property type="evidence" value="ECO:0007669"/>
    <property type="project" value="UniProtKB-KW"/>
</dbReference>
<keyword evidence="2" id="KW-0328">Glycosyltransferase</keyword>